<evidence type="ECO:0000313" key="8">
    <source>
        <dbReference type="EMBL" id="SAM05904.1"/>
    </source>
</evidence>
<keyword evidence="9" id="KW-1185">Reference proteome</keyword>
<dbReference type="GO" id="GO:0000981">
    <property type="term" value="F:DNA-binding transcription factor activity, RNA polymerase II-specific"/>
    <property type="evidence" value="ECO:0007669"/>
    <property type="project" value="TreeGrafter"/>
</dbReference>
<reference evidence="8" key="1">
    <citation type="submission" date="2016-04" db="EMBL/GenBank/DDBJ databases">
        <authorList>
            <person name="Evans L.H."/>
            <person name="Alamgir A."/>
            <person name="Owens N."/>
            <person name="Weber N.D."/>
            <person name="Virtaneva K."/>
            <person name="Barbian K."/>
            <person name="Babar A."/>
            <person name="Rosenke K."/>
        </authorList>
    </citation>
    <scope>NUCLEOTIDE SEQUENCE [LARGE SCALE GENOMIC DNA]</scope>
    <source>
        <strain evidence="8">CBS 101.48</strain>
    </source>
</reference>
<feature type="compositionally biased region" description="Low complexity" evidence="6">
    <location>
        <begin position="54"/>
        <end position="74"/>
    </location>
</feature>
<feature type="region of interest" description="Disordered" evidence="6">
    <location>
        <begin position="54"/>
        <end position="120"/>
    </location>
</feature>
<dbReference type="EMBL" id="LT554476">
    <property type="protein sequence ID" value="SAM05904.1"/>
    <property type="molecule type" value="Genomic_DNA"/>
</dbReference>
<sequence length="323" mass="36580">MNKLTSEFVNDYSSSYSKLEWNDQPVMYPGFCMTTPPTTAIMYDPVMAAAAVHHQQSSPLHHPSTSPIGYQHQPYPHHHQQLQHPDSPDSFTSIPTTPPIQTTLQEPPVLVQSSSTSTQSSLNETIAKVSSLPEAFYPEFLQYSKESYEQSACRHQLNRKRKVSGNNNSSDDLDLEEQQQQPKSKKQQLCHPRQLIDSPIDHPTATTAASDAAADETDENGLATTAEMRRQIHIQSEQKRRAQIKDGFEELRSELPACLNKKMSKVALLHRTVQHIQHLKSTQTTILAELERLVHENEQLRSFQQTILQKQALENMYSMGTNL</sequence>
<dbReference type="PANTHER" id="PTHR15741:SF27">
    <property type="entry name" value="TRANSCRIPTION FACTOR AP-4"/>
    <property type="match status" value="1"/>
</dbReference>
<evidence type="ECO:0000256" key="5">
    <source>
        <dbReference type="ARBA" id="ARBA00023242"/>
    </source>
</evidence>
<evidence type="ECO:0000256" key="3">
    <source>
        <dbReference type="ARBA" id="ARBA00023125"/>
    </source>
</evidence>
<keyword evidence="5" id="KW-0539">Nucleus</keyword>
<keyword evidence="4" id="KW-0804">Transcription</keyword>
<dbReference type="SMART" id="SM00353">
    <property type="entry name" value="HLH"/>
    <property type="match status" value="1"/>
</dbReference>
<keyword evidence="2" id="KW-0805">Transcription regulation</keyword>
<feature type="region of interest" description="Disordered" evidence="6">
    <location>
        <begin position="156"/>
        <end position="218"/>
    </location>
</feature>
<name>A0A168R0T9_ABSGL</name>
<dbReference type="OrthoDB" id="5778525at2759"/>
<dbReference type="Proteomes" id="UP000078561">
    <property type="component" value="Unassembled WGS sequence"/>
</dbReference>
<proteinExistence type="predicted"/>
<dbReference type="PANTHER" id="PTHR15741">
    <property type="entry name" value="BASIC HELIX-LOOP-HELIX ZIP TRANSCRIPTION FACTOR"/>
    <property type="match status" value="1"/>
</dbReference>
<protein>
    <recommendedName>
        <fullName evidence="7">BHLH domain-containing protein</fullName>
    </recommendedName>
</protein>
<dbReference type="OMA" id="KLEWNDQ"/>
<evidence type="ECO:0000313" key="9">
    <source>
        <dbReference type="Proteomes" id="UP000078561"/>
    </source>
</evidence>
<evidence type="ECO:0000256" key="2">
    <source>
        <dbReference type="ARBA" id="ARBA00023015"/>
    </source>
</evidence>
<gene>
    <name evidence="8" type="primary">ABSGL_11779.1 scaffold 12322</name>
</gene>
<dbReference type="Gene3D" id="4.10.280.10">
    <property type="entry name" value="Helix-loop-helix DNA-binding domain"/>
    <property type="match status" value="1"/>
</dbReference>
<dbReference type="SUPFAM" id="SSF47459">
    <property type="entry name" value="HLH, helix-loop-helix DNA-binding domain"/>
    <property type="match status" value="1"/>
</dbReference>
<dbReference type="GO" id="GO:0046983">
    <property type="term" value="F:protein dimerization activity"/>
    <property type="evidence" value="ECO:0007669"/>
    <property type="project" value="InterPro"/>
</dbReference>
<evidence type="ECO:0000256" key="6">
    <source>
        <dbReference type="SAM" id="MobiDB-lite"/>
    </source>
</evidence>
<dbReference type="CDD" id="cd11405">
    <property type="entry name" value="bHLHzip_MLXIP_like"/>
    <property type="match status" value="1"/>
</dbReference>
<dbReference type="AlphaFoldDB" id="A0A168R0T9"/>
<dbReference type="GO" id="GO:0000978">
    <property type="term" value="F:RNA polymerase II cis-regulatory region sequence-specific DNA binding"/>
    <property type="evidence" value="ECO:0007669"/>
    <property type="project" value="TreeGrafter"/>
</dbReference>
<dbReference type="InterPro" id="IPR011598">
    <property type="entry name" value="bHLH_dom"/>
</dbReference>
<organism evidence="8">
    <name type="scientific">Absidia glauca</name>
    <name type="common">Pin mould</name>
    <dbReference type="NCBI Taxonomy" id="4829"/>
    <lineage>
        <taxon>Eukaryota</taxon>
        <taxon>Fungi</taxon>
        <taxon>Fungi incertae sedis</taxon>
        <taxon>Mucoromycota</taxon>
        <taxon>Mucoromycotina</taxon>
        <taxon>Mucoromycetes</taxon>
        <taxon>Mucorales</taxon>
        <taxon>Cunninghamellaceae</taxon>
        <taxon>Absidia</taxon>
    </lineage>
</organism>
<evidence type="ECO:0000259" key="7">
    <source>
        <dbReference type="PROSITE" id="PS50888"/>
    </source>
</evidence>
<dbReference type="InterPro" id="IPR036638">
    <property type="entry name" value="HLH_DNA-bd_sf"/>
</dbReference>
<dbReference type="STRING" id="4829.A0A168R0T9"/>
<keyword evidence="3" id="KW-0238">DNA-binding</keyword>
<feature type="domain" description="BHLH" evidence="7">
    <location>
        <begin position="228"/>
        <end position="279"/>
    </location>
</feature>
<dbReference type="GO" id="GO:0005634">
    <property type="term" value="C:nucleus"/>
    <property type="evidence" value="ECO:0007669"/>
    <property type="project" value="UniProtKB-SubCell"/>
</dbReference>
<dbReference type="PROSITE" id="PS50888">
    <property type="entry name" value="BHLH"/>
    <property type="match status" value="1"/>
</dbReference>
<comment type="subcellular location">
    <subcellularLocation>
        <location evidence="1">Nucleus</location>
    </subcellularLocation>
</comment>
<dbReference type="InParanoid" id="A0A168R0T9"/>
<dbReference type="Pfam" id="PF00010">
    <property type="entry name" value="HLH"/>
    <property type="match status" value="1"/>
</dbReference>
<accession>A0A168R0T9</accession>
<feature type="compositionally biased region" description="Low complexity" evidence="6">
    <location>
        <begin position="82"/>
        <end position="120"/>
    </location>
</feature>
<dbReference type="InterPro" id="IPR052207">
    <property type="entry name" value="Max-like/E-box_TFs"/>
</dbReference>
<evidence type="ECO:0000256" key="4">
    <source>
        <dbReference type="ARBA" id="ARBA00023163"/>
    </source>
</evidence>
<evidence type="ECO:0000256" key="1">
    <source>
        <dbReference type="ARBA" id="ARBA00004123"/>
    </source>
</evidence>